<gene>
    <name evidence="2" type="ORF">O181_003751</name>
</gene>
<evidence type="ECO:0000313" key="3">
    <source>
        <dbReference type="Proteomes" id="UP000765509"/>
    </source>
</evidence>
<keyword evidence="3" id="KW-1185">Reference proteome</keyword>
<reference evidence="2" key="1">
    <citation type="submission" date="2021-03" db="EMBL/GenBank/DDBJ databases">
        <title>Draft genome sequence of rust myrtle Austropuccinia psidii MF-1, a brazilian biotype.</title>
        <authorList>
            <person name="Quecine M.C."/>
            <person name="Pachon D.M.R."/>
            <person name="Bonatelli M.L."/>
            <person name="Correr F.H."/>
            <person name="Franceschini L.M."/>
            <person name="Leite T.F."/>
            <person name="Margarido G.R.A."/>
            <person name="Almeida C.A."/>
            <person name="Ferrarezi J.A."/>
            <person name="Labate C.A."/>
        </authorList>
    </citation>
    <scope>NUCLEOTIDE SEQUENCE</scope>
    <source>
        <strain evidence="2">MF-1</strain>
    </source>
</reference>
<dbReference type="OrthoDB" id="5582182at2759"/>
<evidence type="ECO:0000313" key="2">
    <source>
        <dbReference type="EMBL" id="MBW0464036.1"/>
    </source>
</evidence>
<sequence>MEMNLTLDTRYHERQKEEGNHQENKPPVTGLNSSRPPQDSFPKTPNHKKSKKWNNFQLSKDKPHSSHLNKDKESIGSGKERRIKEGL</sequence>
<feature type="compositionally biased region" description="Polar residues" evidence="1">
    <location>
        <begin position="30"/>
        <end position="43"/>
    </location>
</feature>
<evidence type="ECO:0000256" key="1">
    <source>
        <dbReference type="SAM" id="MobiDB-lite"/>
    </source>
</evidence>
<name>A0A9Q3GEE9_9BASI</name>
<feature type="compositionally biased region" description="Basic and acidic residues" evidence="1">
    <location>
        <begin position="9"/>
        <end position="24"/>
    </location>
</feature>
<dbReference type="EMBL" id="AVOT02000685">
    <property type="protein sequence ID" value="MBW0464036.1"/>
    <property type="molecule type" value="Genomic_DNA"/>
</dbReference>
<dbReference type="AlphaFoldDB" id="A0A9Q3GEE9"/>
<feature type="region of interest" description="Disordered" evidence="1">
    <location>
        <begin position="1"/>
        <end position="87"/>
    </location>
</feature>
<comment type="caution">
    <text evidence="2">The sequence shown here is derived from an EMBL/GenBank/DDBJ whole genome shotgun (WGS) entry which is preliminary data.</text>
</comment>
<organism evidence="2 3">
    <name type="scientific">Austropuccinia psidii MF-1</name>
    <dbReference type="NCBI Taxonomy" id="1389203"/>
    <lineage>
        <taxon>Eukaryota</taxon>
        <taxon>Fungi</taxon>
        <taxon>Dikarya</taxon>
        <taxon>Basidiomycota</taxon>
        <taxon>Pucciniomycotina</taxon>
        <taxon>Pucciniomycetes</taxon>
        <taxon>Pucciniales</taxon>
        <taxon>Sphaerophragmiaceae</taxon>
        <taxon>Austropuccinia</taxon>
    </lineage>
</organism>
<accession>A0A9Q3GEE9</accession>
<protein>
    <submittedName>
        <fullName evidence="2">Uncharacterized protein</fullName>
    </submittedName>
</protein>
<proteinExistence type="predicted"/>
<dbReference type="Proteomes" id="UP000765509">
    <property type="component" value="Unassembled WGS sequence"/>
</dbReference>
<feature type="compositionally biased region" description="Basic and acidic residues" evidence="1">
    <location>
        <begin position="59"/>
        <end position="87"/>
    </location>
</feature>